<evidence type="ECO:0000313" key="1">
    <source>
        <dbReference type="EMBL" id="AFS54310.1"/>
    </source>
</evidence>
<protein>
    <submittedName>
        <fullName evidence="1">Uncharacterized protein</fullName>
    </submittedName>
</protein>
<accession>J9ZCK1</accession>
<gene>
    <name evidence="1" type="ordered locus">LFML04_2114</name>
</gene>
<dbReference type="HOGENOM" id="CLU_3008812_0_0_0"/>
<evidence type="ECO:0000313" key="2">
    <source>
        <dbReference type="Proteomes" id="UP000006177"/>
    </source>
</evidence>
<reference evidence="1 2" key="1">
    <citation type="journal article" date="2011" name="J. Microbiol.">
        <title>Complete genome of Leptospirillum ferriphilum ML-04 provides insight into its physiology and environmental adaptation.</title>
        <authorList>
            <person name="Mi S."/>
            <person name="Song J."/>
            <person name="Lin J."/>
            <person name="Che Y."/>
            <person name="Zheng H."/>
            <person name="Lin J."/>
        </authorList>
    </citation>
    <scope>NUCLEOTIDE SEQUENCE [LARGE SCALE GENOMIC DNA]</scope>
    <source>
        <strain evidence="1 2">ML-04</strain>
    </source>
</reference>
<dbReference type="AlphaFoldDB" id="J9ZCK1"/>
<organism evidence="1 2">
    <name type="scientific">Leptospirillum ferriphilum (strain ML-04)</name>
    <dbReference type="NCBI Taxonomy" id="1048260"/>
    <lineage>
        <taxon>Bacteria</taxon>
        <taxon>Pseudomonadati</taxon>
        <taxon>Nitrospirota</taxon>
        <taxon>Nitrospiria</taxon>
        <taxon>Nitrospirales</taxon>
        <taxon>Nitrospiraceae</taxon>
        <taxon>Leptospirillum</taxon>
    </lineage>
</organism>
<dbReference type="Proteomes" id="UP000006177">
    <property type="component" value="Chromosome"/>
</dbReference>
<dbReference type="KEGG" id="lfi:LFML04_2114"/>
<dbReference type="EMBL" id="CP002919">
    <property type="protein sequence ID" value="AFS54310.1"/>
    <property type="molecule type" value="Genomic_DNA"/>
</dbReference>
<sequence>MWVRPRITLAKASPPEHLCHLPANSPPRCLQPVGLIECGRPEHTRSPAPRRANSSP</sequence>
<name>J9ZCK1_LEPFM</name>
<proteinExistence type="predicted"/>